<protein>
    <recommendedName>
        <fullName evidence="1">Redoxin domain-containing protein</fullName>
    </recommendedName>
</protein>
<organism evidence="2 3">
    <name type="scientific">Mesorhizobium ventifaucium</name>
    <dbReference type="NCBI Taxonomy" id="666020"/>
    <lineage>
        <taxon>Bacteria</taxon>
        <taxon>Pseudomonadati</taxon>
        <taxon>Pseudomonadota</taxon>
        <taxon>Alphaproteobacteria</taxon>
        <taxon>Hyphomicrobiales</taxon>
        <taxon>Phyllobacteriaceae</taxon>
        <taxon>Mesorhizobium</taxon>
    </lineage>
</organism>
<gene>
    <name evidence="2" type="ORF">MES4922_10247</name>
</gene>
<accession>A0ABN8JEN7</accession>
<evidence type="ECO:0000259" key="1">
    <source>
        <dbReference type="Pfam" id="PF08534"/>
    </source>
</evidence>
<dbReference type="SUPFAM" id="SSF52833">
    <property type="entry name" value="Thioredoxin-like"/>
    <property type="match status" value="1"/>
</dbReference>
<evidence type="ECO:0000313" key="3">
    <source>
        <dbReference type="Proteomes" id="UP001152604"/>
    </source>
</evidence>
<dbReference type="InterPro" id="IPR013740">
    <property type="entry name" value="Redoxin"/>
</dbReference>
<sequence>MQLQDKYQTSGFEVVGVAASEEDPTAEETRTSLDAWLIQRFPNLNYRIAFDYTGEMNRPWMKASSSLGIPTSFLVDRDGRIAFIGHPAELDDVLPKVISAAGAAAMKRKPPIKGGSLGTNAQRANWR</sequence>
<dbReference type="CDD" id="cd02966">
    <property type="entry name" value="TlpA_like_family"/>
    <property type="match status" value="1"/>
</dbReference>
<dbReference type="InterPro" id="IPR036249">
    <property type="entry name" value="Thioredoxin-like_sf"/>
</dbReference>
<keyword evidence="3" id="KW-1185">Reference proteome</keyword>
<comment type="caution">
    <text evidence="2">The sequence shown here is derived from an EMBL/GenBank/DDBJ whole genome shotgun (WGS) entry which is preliminary data.</text>
</comment>
<dbReference type="Proteomes" id="UP001152604">
    <property type="component" value="Unassembled WGS sequence"/>
</dbReference>
<feature type="domain" description="Redoxin" evidence="1">
    <location>
        <begin position="3"/>
        <end position="89"/>
    </location>
</feature>
<dbReference type="EMBL" id="CAKXZS010000001">
    <property type="protein sequence ID" value="CAH2394334.1"/>
    <property type="molecule type" value="Genomic_DNA"/>
</dbReference>
<reference evidence="2" key="1">
    <citation type="submission" date="2022-03" db="EMBL/GenBank/DDBJ databases">
        <authorList>
            <person name="Brunel B."/>
        </authorList>
    </citation>
    <scope>NUCLEOTIDE SEQUENCE</scope>
    <source>
        <strain evidence="2">STM4922sample</strain>
    </source>
</reference>
<dbReference type="Gene3D" id="3.40.30.10">
    <property type="entry name" value="Glutaredoxin"/>
    <property type="match status" value="1"/>
</dbReference>
<name>A0ABN8JEN7_9HYPH</name>
<evidence type="ECO:0000313" key="2">
    <source>
        <dbReference type="EMBL" id="CAH2394334.1"/>
    </source>
</evidence>
<proteinExistence type="predicted"/>
<dbReference type="Pfam" id="PF08534">
    <property type="entry name" value="Redoxin"/>
    <property type="match status" value="1"/>
</dbReference>